<feature type="compositionally biased region" description="Pro residues" evidence="1">
    <location>
        <begin position="34"/>
        <end position="44"/>
    </location>
</feature>
<reference evidence="3" key="2">
    <citation type="submission" date="2025-08" db="UniProtKB">
        <authorList>
            <consortium name="RefSeq"/>
        </authorList>
    </citation>
    <scope>IDENTIFICATION</scope>
</reference>
<evidence type="ECO:0000256" key="1">
    <source>
        <dbReference type="SAM" id="MobiDB-lite"/>
    </source>
</evidence>
<organism evidence="2 3">
    <name type="scientific">Solanum pennellii</name>
    <name type="common">Tomato</name>
    <name type="synonym">Lycopersicon pennellii</name>
    <dbReference type="NCBI Taxonomy" id="28526"/>
    <lineage>
        <taxon>Eukaryota</taxon>
        <taxon>Viridiplantae</taxon>
        <taxon>Streptophyta</taxon>
        <taxon>Embryophyta</taxon>
        <taxon>Tracheophyta</taxon>
        <taxon>Spermatophyta</taxon>
        <taxon>Magnoliopsida</taxon>
        <taxon>eudicotyledons</taxon>
        <taxon>Gunneridae</taxon>
        <taxon>Pentapetalae</taxon>
        <taxon>asterids</taxon>
        <taxon>lamiids</taxon>
        <taxon>Solanales</taxon>
        <taxon>Solanaceae</taxon>
        <taxon>Solanoideae</taxon>
        <taxon>Solaneae</taxon>
        <taxon>Solanum</taxon>
        <taxon>Solanum subgen. Lycopersicon</taxon>
    </lineage>
</organism>
<evidence type="ECO:0000313" key="3">
    <source>
        <dbReference type="RefSeq" id="XP_027774784.1"/>
    </source>
</evidence>
<keyword evidence="2" id="KW-1185">Reference proteome</keyword>
<feature type="region of interest" description="Disordered" evidence="1">
    <location>
        <begin position="26"/>
        <end position="47"/>
    </location>
</feature>
<dbReference type="Proteomes" id="UP000694930">
    <property type="component" value="Chromosome 8"/>
</dbReference>
<reference evidence="2" key="1">
    <citation type="journal article" date="2014" name="Nat. Genet.">
        <title>The genome of the stress-tolerant wild tomato species Solanum pennellii.</title>
        <authorList>
            <person name="Bolger A."/>
            <person name="Scossa F."/>
            <person name="Bolger M.E."/>
            <person name="Lanz C."/>
            <person name="Maumus F."/>
            <person name="Tohge T."/>
            <person name="Quesneville H."/>
            <person name="Alseekh S."/>
            <person name="Sorensen I."/>
            <person name="Lichtenstein G."/>
            <person name="Fich E.A."/>
            <person name="Conte M."/>
            <person name="Keller H."/>
            <person name="Schneeberger K."/>
            <person name="Schwacke R."/>
            <person name="Ofner I."/>
            <person name="Vrebalov J."/>
            <person name="Xu Y."/>
            <person name="Osorio S."/>
            <person name="Aflitos S.A."/>
            <person name="Schijlen E."/>
            <person name="Jimenez-Gomez J.M."/>
            <person name="Ryngajllo M."/>
            <person name="Kimura S."/>
            <person name="Kumar R."/>
            <person name="Koenig D."/>
            <person name="Headland L.R."/>
            <person name="Maloof J.N."/>
            <person name="Sinha N."/>
            <person name="van Ham R.C."/>
            <person name="Lankhorst R.K."/>
            <person name="Mao L."/>
            <person name="Vogel A."/>
            <person name="Arsova B."/>
            <person name="Panstruga R."/>
            <person name="Fei Z."/>
            <person name="Rose J.K."/>
            <person name="Zamir D."/>
            <person name="Carrari F."/>
            <person name="Giovannoni J.J."/>
            <person name="Weigel D."/>
            <person name="Usadel B."/>
            <person name="Fernie A.R."/>
        </authorList>
    </citation>
    <scope>NUCLEOTIDE SEQUENCE [LARGE SCALE GENOMIC DNA]</scope>
    <source>
        <strain evidence="2">cv. LA0716</strain>
    </source>
</reference>
<gene>
    <name evidence="3" type="primary">LOC107028533</name>
</gene>
<dbReference type="PANTHER" id="PTHR35761">
    <property type="entry name" value="ATR INTERACTING PROTEIN"/>
    <property type="match status" value="1"/>
</dbReference>
<name>A0ABM1VGB6_SOLPN</name>
<accession>A0ABM1VGB6</accession>
<protein>
    <submittedName>
        <fullName evidence="3">Uncharacterized protein LOC107028533 isoform X2</fullName>
    </submittedName>
</protein>
<dbReference type="RefSeq" id="XP_027774784.1">
    <property type="nucleotide sequence ID" value="XM_027918983.1"/>
</dbReference>
<dbReference type="GeneID" id="107028533"/>
<dbReference type="InterPro" id="IPR044952">
    <property type="entry name" value="SUV2"/>
</dbReference>
<sequence>MADEGFDEEWDADFVDQLVQAEEQALSIATQKSLPPPPLPPPPLLQQSYPAVSYVEVSYSPPRDLSQRVPEVPKGFNQLPDVDVFSAAAARSYLPAGGSHNAKEEEIDSLKEQECIKLRKGRDKKEKRLKVTPPKIVSLSIDSGINIQGDQIKSPEFQNTRSMNEHIGSSTKIGTISSKDVGIQTERPDTSLSAENNLSDTFCLRNKLLDAWSSSCGQRLGRLLISKLYATCEVDFRVLSGYLNTSLPSRTNVESKISLKDNLQYTHSGESAKVSHLFSVLTKINDEMVRFEDLLEALVGLCSLKNVSIIHRALHILQEVLSFTFNMERKFGKRDNIVVDGPVCWNNASELYEYGYLGNRGLPHVHAEKIFDQDHTDGLRVNTLETCTRIGFINYGSSCLISSSFNYVPLFELMCEIVMIHDLEHIRLEAVSVMNLIVARSNAYLERDKYGTDILFQSIVKLLKKGARLHVKKKTVHLLHMLLNCPRVMASFCSCFMEGDGSGMVDINSNESSTFSVISVIFESLAECIACTGSNAEELQLRKHTIILLAFFASSGKCGVEILLNYGLPKGKDFPAIILQSLVCDLDLEESDTAQQPEVFKERTLLIREVLILLNRLVSHPKYSSHALRALTNSREKATLTVDVTNRLSSKRTFFWQDVSMSRQIRESEIVDLAQVLRRRVFTFLGGSNQ</sequence>
<proteinExistence type="predicted"/>
<evidence type="ECO:0000313" key="2">
    <source>
        <dbReference type="Proteomes" id="UP000694930"/>
    </source>
</evidence>
<dbReference type="PANTHER" id="PTHR35761:SF1">
    <property type="entry name" value="PROTEIN SENSITIVE TO UV 2"/>
    <property type="match status" value="1"/>
</dbReference>